<evidence type="ECO:0000256" key="1">
    <source>
        <dbReference type="SAM" id="SignalP"/>
    </source>
</evidence>
<evidence type="ECO:0000313" key="3">
    <source>
        <dbReference type="Proteomes" id="UP001597469"/>
    </source>
</evidence>
<dbReference type="RefSeq" id="WP_381520191.1">
    <property type="nucleotide sequence ID" value="NZ_JBHULN010000002.1"/>
</dbReference>
<protein>
    <recommendedName>
        <fullName evidence="4">Lipoprotein</fullName>
    </recommendedName>
</protein>
<dbReference type="PROSITE" id="PS51257">
    <property type="entry name" value="PROKAR_LIPOPROTEIN"/>
    <property type="match status" value="1"/>
</dbReference>
<sequence length="139" mass="15233">MRRFVRSYQLSLVSFILSSFLLAGCSSWNVDPKELSPIQVYTYDLVATSSSRWTVTFALGGNPISAPEISITDVGVCYSMTNQLPTTLSNDGLVAARRPVLPVSVSLVVTDKGVHYFRAYVELSNGTIIYSRTGSFIPQ</sequence>
<keyword evidence="1" id="KW-0732">Signal</keyword>
<proteinExistence type="predicted"/>
<feature type="signal peptide" evidence="1">
    <location>
        <begin position="1"/>
        <end position="23"/>
    </location>
</feature>
<feature type="chain" id="PRO_5047305933" description="Lipoprotein" evidence="1">
    <location>
        <begin position="24"/>
        <end position="139"/>
    </location>
</feature>
<reference evidence="3" key="1">
    <citation type="journal article" date="2019" name="Int. J. Syst. Evol. Microbiol.">
        <title>The Global Catalogue of Microorganisms (GCM) 10K type strain sequencing project: providing services to taxonomists for standard genome sequencing and annotation.</title>
        <authorList>
            <consortium name="The Broad Institute Genomics Platform"/>
            <consortium name="The Broad Institute Genome Sequencing Center for Infectious Disease"/>
            <person name="Wu L."/>
            <person name="Ma J."/>
        </authorList>
    </citation>
    <scope>NUCLEOTIDE SEQUENCE [LARGE SCALE GENOMIC DNA]</scope>
    <source>
        <strain evidence="3">KCTC 42805</strain>
    </source>
</reference>
<organism evidence="2 3">
    <name type="scientific">Spirosoma soli</name>
    <dbReference type="NCBI Taxonomy" id="1770529"/>
    <lineage>
        <taxon>Bacteria</taxon>
        <taxon>Pseudomonadati</taxon>
        <taxon>Bacteroidota</taxon>
        <taxon>Cytophagia</taxon>
        <taxon>Cytophagales</taxon>
        <taxon>Cytophagaceae</taxon>
        <taxon>Spirosoma</taxon>
    </lineage>
</organism>
<keyword evidence="3" id="KW-1185">Reference proteome</keyword>
<comment type="caution">
    <text evidence="2">The sequence shown here is derived from an EMBL/GenBank/DDBJ whole genome shotgun (WGS) entry which is preliminary data.</text>
</comment>
<accession>A0ABW5M1B0</accession>
<gene>
    <name evidence="2" type="ORF">ACFSUS_05470</name>
</gene>
<name>A0ABW5M1B0_9BACT</name>
<evidence type="ECO:0000313" key="2">
    <source>
        <dbReference type="EMBL" id="MFD2570074.1"/>
    </source>
</evidence>
<dbReference type="EMBL" id="JBHULN010000002">
    <property type="protein sequence ID" value="MFD2570074.1"/>
    <property type="molecule type" value="Genomic_DNA"/>
</dbReference>
<evidence type="ECO:0008006" key="4">
    <source>
        <dbReference type="Google" id="ProtNLM"/>
    </source>
</evidence>
<dbReference type="Proteomes" id="UP001597469">
    <property type="component" value="Unassembled WGS sequence"/>
</dbReference>